<feature type="transmembrane region" description="Helical" evidence="1">
    <location>
        <begin position="12"/>
        <end position="33"/>
    </location>
</feature>
<dbReference type="EMBL" id="DVMV01000023">
    <property type="protein sequence ID" value="HIU45313.1"/>
    <property type="molecule type" value="Genomic_DNA"/>
</dbReference>
<evidence type="ECO:0000256" key="1">
    <source>
        <dbReference type="SAM" id="Phobius"/>
    </source>
</evidence>
<proteinExistence type="predicted"/>
<reference evidence="2" key="2">
    <citation type="journal article" date="2021" name="PeerJ">
        <title>Extensive microbial diversity within the chicken gut microbiome revealed by metagenomics and culture.</title>
        <authorList>
            <person name="Gilroy R."/>
            <person name="Ravi A."/>
            <person name="Getino M."/>
            <person name="Pursley I."/>
            <person name="Horton D.L."/>
            <person name="Alikhan N.F."/>
            <person name="Baker D."/>
            <person name="Gharbi K."/>
            <person name="Hall N."/>
            <person name="Watson M."/>
            <person name="Adriaenssens E.M."/>
            <person name="Foster-Nyarko E."/>
            <person name="Jarju S."/>
            <person name="Secka A."/>
            <person name="Antonio M."/>
            <person name="Oren A."/>
            <person name="Chaudhuri R.R."/>
            <person name="La Ragione R."/>
            <person name="Hildebrand F."/>
            <person name="Pallen M.J."/>
        </authorList>
    </citation>
    <scope>NUCLEOTIDE SEQUENCE</scope>
    <source>
        <strain evidence="2">ChiGjej1B1-22543</strain>
    </source>
</reference>
<dbReference type="AlphaFoldDB" id="A0A9D1LNY8"/>
<dbReference type="Proteomes" id="UP000824070">
    <property type="component" value="Unassembled WGS sequence"/>
</dbReference>
<reference evidence="2" key="1">
    <citation type="submission" date="2020-10" db="EMBL/GenBank/DDBJ databases">
        <authorList>
            <person name="Gilroy R."/>
        </authorList>
    </citation>
    <scope>NUCLEOTIDE SEQUENCE</scope>
    <source>
        <strain evidence="2">ChiGjej1B1-22543</strain>
    </source>
</reference>
<evidence type="ECO:0000313" key="2">
    <source>
        <dbReference type="EMBL" id="HIU45313.1"/>
    </source>
</evidence>
<keyword evidence="1" id="KW-0812">Transmembrane</keyword>
<sequence>MTINALGSVWGIVGAVALIIGLLAVFIIALVLYRRTPTPKGCEDLQANEEKCGACTAKDCPFKQRLDKIKKKEEEEK</sequence>
<organism evidence="2 3">
    <name type="scientific">Candidatus Alloenteromonas pullicola</name>
    <dbReference type="NCBI Taxonomy" id="2840784"/>
    <lineage>
        <taxon>Bacteria</taxon>
        <taxon>Bacillati</taxon>
        <taxon>Bacillota</taxon>
        <taxon>Bacillota incertae sedis</taxon>
        <taxon>Candidatus Alloenteromonas</taxon>
    </lineage>
</organism>
<keyword evidence="1" id="KW-1133">Transmembrane helix</keyword>
<name>A0A9D1LNY8_9FIRM</name>
<protein>
    <submittedName>
        <fullName evidence="2">Uncharacterized protein</fullName>
    </submittedName>
</protein>
<keyword evidence="1" id="KW-0472">Membrane</keyword>
<gene>
    <name evidence="2" type="ORF">IAC52_03335</name>
</gene>
<evidence type="ECO:0000313" key="3">
    <source>
        <dbReference type="Proteomes" id="UP000824070"/>
    </source>
</evidence>
<comment type="caution">
    <text evidence="2">The sequence shown here is derived from an EMBL/GenBank/DDBJ whole genome shotgun (WGS) entry which is preliminary data.</text>
</comment>
<accession>A0A9D1LNY8</accession>